<dbReference type="Pfam" id="PF13620">
    <property type="entry name" value="CarboxypepD_reg"/>
    <property type="match status" value="3"/>
</dbReference>
<comment type="caution">
    <text evidence="2">The sequence shown here is derived from an EMBL/GenBank/DDBJ whole genome shotgun (WGS) entry which is preliminary data.</text>
</comment>
<protein>
    <submittedName>
        <fullName evidence="2">Carboxypeptidase regulatory-like domain-containing protein</fullName>
    </submittedName>
</protein>
<keyword evidence="2" id="KW-0645">Protease</keyword>
<keyword evidence="1" id="KW-0472">Membrane</keyword>
<organism evidence="2">
    <name type="scientific">candidate division WOR-3 bacterium</name>
    <dbReference type="NCBI Taxonomy" id="2052148"/>
    <lineage>
        <taxon>Bacteria</taxon>
        <taxon>Bacteria division WOR-3</taxon>
    </lineage>
</organism>
<reference evidence="2" key="1">
    <citation type="journal article" date="2020" name="mSystems">
        <title>Genome- and Community-Level Interaction Insights into Carbon Utilization and Element Cycling Functions of Hydrothermarchaeota in Hydrothermal Sediment.</title>
        <authorList>
            <person name="Zhou Z."/>
            <person name="Liu Y."/>
            <person name="Xu W."/>
            <person name="Pan J."/>
            <person name="Luo Z.H."/>
            <person name="Li M."/>
        </authorList>
    </citation>
    <scope>NUCLEOTIDE SEQUENCE [LARGE SCALE GENOMIC DNA]</scope>
    <source>
        <strain evidence="2">SpSt-1182</strain>
    </source>
</reference>
<dbReference type="PANTHER" id="PTHR11532:SF57">
    <property type="entry name" value="CARBOXYPEPTIDASE D, B"/>
    <property type="match status" value="1"/>
</dbReference>
<keyword evidence="1" id="KW-0812">Transmembrane</keyword>
<dbReference type="InterPro" id="IPR050753">
    <property type="entry name" value="Peptidase_M14_domain"/>
</dbReference>
<keyword evidence="1" id="KW-1133">Transmembrane helix</keyword>
<keyword evidence="2" id="KW-0121">Carboxypeptidase</keyword>
<feature type="transmembrane region" description="Helical" evidence="1">
    <location>
        <begin position="53"/>
        <end position="75"/>
    </location>
</feature>
<evidence type="ECO:0000256" key="1">
    <source>
        <dbReference type="SAM" id="Phobius"/>
    </source>
</evidence>
<dbReference type="GO" id="GO:0004181">
    <property type="term" value="F:metallocarboxypeptidase activity"/>
    <property type="evidence" value="ECO:0007669"/>
    <property type="project" value="TreeGrafter"/>
</dbReference>
<name>A0A7V0XFM6_UNCW3</name>
<dbReference type="SUPFAM" id="SSF49464">
    <property type="entry name" value="Carboxypeptidase regulatory domain-like"/>
    <property type="match status" value="3"/>
</dbReference>
<keyword evidence="2" id="KW-0378">Hydrolase</keyword>
<gene>
    <name evidence="2" type="ORF">ENN51_05910</name>
</gene>
<sequence>MSARARPGFVQLPADAADALQERLLLLTGAMISYSVSRTVISNRKDRTMKSFLTLLSVAALVGVGFAGGISGQVLDAVSGEPVVGALVVARAEGGAAAQTRTNARGRYLFENLRPGEYRVRAAARGYEPADFPRPVPVREGQVTENIDFRLAPVQNPDPGAIRGRVVDRRTGEPIRGARVMAHGRHGRRAARTNEQGEYLLRGLRPGEYRVSARARHHLPAEFPRPVTVEPGQVVEDINFALVPKPRKGVIAGRVVDARTGEPIAGAIVAARGEHGAGRVATNRAGYYRLVLPPGEYRVSARARGYQPAEFPRVVPVHPREVTRDVDFALERNALSHD</sequence>
<dbReference type="GO" id="GO:0005615">
    <property type="term" value="C:extracellular space"/>
    <property type="evidence" value="ECO:0007669"/>
    <property type="project" value="TreeGrafter"/>
</dbReference>
<accession>A0A7V0XFM6</accession>
<dbReference type="EMBL" id="DSBX01000219">
    <property type="protein sequence ID" value="HDQ99800.1"/>
    <property type="molecule type" value="Genomic_DNA"/>
</dbReference>
<dbReference type="GO" id="GO:0006518">
    <property type="term" value="P:peptide metabolic process"/>
    <property type="evidence" value="ECO:0007669"/>
    <property type="project" value="TreeGrafter"/>
</dbReference>
<evidence type="ECO:0000313" key="2">
    <source>
        <dbReference type="EMBL" id="HDQ99800.1"/>
    </source>
</evidence>
<proteinExistence type="predicted"/>
<dbReference type="Gene3D" id="2.60.40.1120">
    <property type="entry name" value="Carboxypeptidase-like, regulatory domain"/>
    <property type="match status" value="3"/>
</dbReference>
<dbReference type="InterPro" id="IPR008969">
    <property type="entry name" value="CarboxyPept-like_regulatory"/>
</dbReference>
<dbReference type="AlphaFoldDB" id="A0A7V0XFM6"/>
<dbReference type="Proteomes" id="UP000885672">
    <property type="component" value="Unassembled WGS sequence"/>
</dbReference>
<dbReference type="GO" id="GO:0016485">
    <property type="term" value="P:protein processing"/>
    <property type="evidence" value="ECO:0007669"/>
    <property type="project" value="TreeGrafter"/>
</dbReference>
<dbReference type="PANTHER" id="PTHR11532">
    <property type="entry name" value="PROTEASE M14 CARBOXYPEPTIDASE"/>
    <property type="match status" value="1"/>
</dbReference>